<proteinExistence type="predicted"/>
<feature type="domain" description="F-box" evidence="1">
    <location>
        <begin position="1"/>
        <end position="47"/>
    </location>
</feature>
<sequence>MAALTDLPVETIFHIFRYLSVHALLAIRLTSQRLNAITHNRSVWLDVLARIASTPDVPVAGLRGRELSTLDAPEIENLVYNTMQLRRTWTSPSPVPTRILELEPSSHHPQHGKVTGLQFLPGRGNRWLLHIGFHMDPTQALIASTLNCWDLHANPPARCASIKYEPVRMAWSLLLVNSDPTHPAAFAVSMGAFVRSPESETHQFIAYGMNEANAIVGPIAEPFKMLSQFPCTSHPRVLHGSMLFFEKSSNVNDTLAVQVCDVISGRAMFMLRVPINPADPISMDDKVKPFLRIVVYKHYIVMFRTRRILMYYAPPGTNTGPEVNIDPVDIYQWQWRIDSVECSLPKTSPLAVSNMAGGSPPPITLLVRFDSYYPWPVNLLHHFVLRPNHHFNPALPTPSGSSLPPVVKTYNITTASDCNLPYILLPENISTIASPMRMFTPSDVILGPYGTGIWIDAQTDPDPTQAGDHGQRIAARMLVGGDGKSVDESKTRVLRVCESENVWSRLAMDEEEGRIAVGRMDGKITLLDYGRIEGLKASNGYDGLGDA</sequence>
<dbReference type="OrthoDB" id="3193353at2759"/>
<dbReference type="CDD" id="cd09917">
    <property type="entry name" value="F-box_SF"/>
    <property type="match status" value="1"/>
</dbReference>
<dbReference type="Pfam" id="PF12937">
    <property type="entry name" value="F-box-like"/>
    <property type="match status" value="1"/>
</dbReference>
<accession>A0A8K0XSK7</accession>
<dbReference type="Proteomes" id="UP000813824">
    <property type="component" value="Unassembled WGS sequence"/>
</dbReference>
<dbReference type="EMBL" id="JAEVFJ010000006">
    <property type="protein sequence ID" value="KAH8104085.1"/>
    <property type="molecule type" value="Genomic_DNA"/>
</dbReference>
<dbReference type="AlphaFoldDB" id="A0A8K0XSK7"/>
<keyword evidence="3" id="KW-1185">Reference proteome</keyword>
<gene>
    <name evidence="2" type="ORF">BXZ70DRAFT_905197</name>
</gene>
<dbReference type="SUPFAM" id="SSF81383">
    <property type="entry name" value="F-box domain"/>
    <property type="match status" value="1"/>
</dbReference>
<protein>
    <recommendedName>
        <fullName evidence="1">F-box domain-containing protein</fullName>
    </recommendedName>
</protein>
<reference evidence="2" key="1">
    <citation type="journal article" date="2021" name="New Phytol.">
        <title>Evolutionary innovations through gain and loss of genes in the ectomycorrhizal Boletales.</title>
        <authorList>
            <person name="Wu G."/>
            <person name="Miyauchi S."/>
            <person name="Morin E."/>
            <person name="Kuo A."/>
            <person name="Drula E."/>
            <person name="Varga T."/>
            <person name="Kohler A."/>
            <person name="Feng B."/>
            <person name="Cao Y."/>
            <person name="Lipzen A."/>
            <person name="Daum C."/>
            <person name="Hundley H."/>
            <person name="Pangilinan J."/>
            <person name="Johnson J."/>
            <person name="Barry K."/>
            <person name="LaButti K."/>
            <person name="Ng V."/>
            <person name="Ahrendt S."/>
            <person name="Min B."/>
            <person name="Choi I.G."/>
            <person name="Park H."/>
            <person name="Plett J.M."/>
            <person name="Magnuson J."/>
            <person name="Spatafora J.W."/>
            <person name="Nagy L.G."/>
            <person name="Henrissat B."/>
            <person name="Grigoriev I.V."/>
            <person name="Yang Z.L."/>
            <person name="Xu J."/>
            <person name="Martin F.M."/>
        </authorList>
    </citation>
    <scope>NUCLEOTIDE SEQUENCE</scope>
    <source>
        <strain evidence="2">KKN 215</strain>
    </source>
</reference>
<dbReference type="InterPro" id="IPR001810">
    <property type="entry name" value="F-box_dom"/>
</dbReference>
<dbReference type="InterPro" id="IPR036047">
    <property type="entry name" value="F-box-like_dom_sf"/>
</dbReference>
<organism evidence="2 3">
    <name type="scientific">Cristinia sonorae</name>
    <dbReference type="NCBI Taxonomy" id="1940300"/>
    <lineage>
        <taxon>Eukaryota</taxon>
        <taxon>Fungi</taxon>
        <taxon>Dikarya</taxon>
        <taxon>Basidiomycota</taxon>
        <taxon>Agaricomycotina</taxon>
        <taxon>Agaricomycetes</taxon>
        <taxon>Agaricomycetidae</taxon>
        <taxon>Agaricales</taxon>
        <taxon>Pleurotineae</taxon>
        <taxon>Stephanosporaceae</taxon>
        <taxon>Cristinia</taxon>
    </lineage>
</organism>
<dbReference type="SMART" id="SM00256">
    <property type="entry name" value="FBOX"/>
    <property type="match status" value="1"/>
</dbReference>
<name>A0A8K0XSK7_9AGAR</name>
<dbReference type="PROSITE" id="PS50181">
    <property type="entry name" value="FBOX"/>
    <property type="match status" value="1"/>
</dbReference>
<evidence type="ECO:0000259" key="1">
    <source>
        <dbReference type="PROSITE" id="PS50181"/>
    </source>
</evidence>
<evidence type="ECO:0000313" key="3">
    <source>
        <dbReference type="Proteomes" id="UP000813824"/>
    </source>
</evidence>
<comment type="caution">
    <text evidence="2">The sequence shown here is derived from an EMBL/GenBank/DDBJ whole genome shotgun (WGS) entry which is preliminary data.</text>
</comment>
<dbReference type="Gene3D" id="1.20.1280.50">
    <property type="match status" value="1"/>
</dbReference>
<evidence type="ECO:0000313" key="2">
    <source>
        <dbReference type="EMBL" id="KAH8104085.1"/>
    </source>
</evidence>